<feature type="region of interest" description="Disordered" evidence="1">
    <location>
        <begin position="56"/>
        <end position="76"/>
    </location>
</feature>
<dbReference type="Proteomes" id="UP000076096">
    <property type="component" value="Chromosome"/>
</dbReference>
<evidence type="ECO:0000313" key="3">
    <source>
        <dbReference type="Proteomes" id="UP000076096"/>
    </source>
</evidence>
<sequence length="104" mass="11179">MTRPGGARWRLLVLLVLAGAAGLVFAWAEPPEWTMGVAVVLMLMVDDVLRHWAKKREAGPGEPAESALAGTRLPHAATPSSRAAHRAFKLCTHHNPSTFPGFTS</sequence>
<protein>
    <submittedName>
        <fullName evidence="2">Uncharacterized protein</fullName>
    </submittedName>
</protein>
<dbReference type="RefSeq" id="WP_062930233.1">
    <property type="nucleotide sequence ID" value="NZ_CP015098.1"/>
</dbReference>
<proteinExistence type="predicted"/>
<dbReference type="AlphaFoldDB" id="A0A143CA48"/>
<dbReference type="KEGG" id="stsi:A4E84_34120"/>
<keyword evidence="3" id="KW-1185">Reference proteome</keyword>
<gene>
    <name evidence="2" type="ORF">A4E84_34120</name>
</gene>
<evidence type="ECO:0000313" key="2">
    <source>
        <dbReference type="EMBL" id="AMW14089.1"/>
    </source>
</evidence>
<accession>A0A143CA48</accession>
<reference evidence="3" key="1">
    <citation type="submission" date="2016-04" db="EMBL/GenBank/DDBJ databases">
        <authorList>
            <person name="Zhang B."/>
        </authorList>
    </citation>
    <scope>NUCLEOTIDE SEQUENCE [LARGE SCALE GENOMIC DNA]</scope>
    <source>
        <strain evidence="3">S10</strain>
    </source>
</reference>
<dbReference type="STRING" id="1783515.A4E84_34120"/>
<dbReference type="EMBL" id="CP015098">
    <property type="protein sequence ID" value="AMW14089.1"/>
    <property type="molecule type" value="Genomic_DNA"/>
</dbReference>
<organism evidence="2 3">
    <name type="scientific">Streptomyces qaidamensis</name>
    <dbReference type="NCBI Taxonomy" id="1783515"/>
    <lineage>
        <taxon>Bacteria</taxon>
        <taxon>Bacillati</taxon>
        <taxon>Actinomycetota</taxon>
        <taxon>Actinomycetes</taxon>
        <taxon>Kitasatosporales</taxon>
        <taxon>Streptomycetaceae</taxon>
        <taxon>Streptomyces</taxon>
        <taxon>Streptomyces aurantiacus group</taxon>
    </lineage>
</organism>
<evidence type="ECO:0000256" key="1">
    <source>
        <dbReference type="SAM" id="MobiDB-lite"/>
    </source>
</evidence>
<name>A0A143CA48_9ACTN</name>